<gene>
    <name evidence="2" type="ORF">GRI68_06120</name>
</gene>
<evidence type="ECO:0000313" key="3">
    <source>
        <dbReference type="Proteomes" id="UP000429229"/>
    </source>
</evidence>
<sequence>MTHFVALIVSVIISFAQILLIPIGIVSLWCVFGRPRSAKIAAIVAALLYPLTVFIGFMAMGGFGRFFDNNPVPSLVAAILLSATVLLGYRCALRISSRILEMKEFGIRP</sequence>
<keyword evidence="1" id="KW-1133">Transmembrane helix</keyword>
<dbReference type="RefSeq" id="WP_160616425.1">
    <property type="nucleotide sequence ID" value="NZ_WTYR01000001.1"/>
</dbReference>
<keyword evidence="1" id="KW-0472">Membrane</keyword>
<dbReference type="AlphaFoldDB" id="A0A6I4U5M9"/>
<proteinExistence type="predicted"/>
<feature type="transmembrane region" description="Helical" evidence="1">
    <location>
        <begin position="75"/>
        <end position="93"/>
    </location>
</feature>
<dbReference type="Proteomes" id="UP000429229">
    <property type="component" value="Unassembled WGS sequence"/>
</dbReference>
<dbReference type="EMBL" id="WTYR01000001">
    <property type="protein sequence ID" value="MXP09751.1"/>
    <property type="molecule type" value="Genomic_DNA"/>
</dbReference>
<name>A0A6I4U5M9_9SPHN</name>
<evidence type="ECO:0000313" key="2">
    <source>
        <dbReference type="EMBL" id="MXP09751.1"/>
    </source>
</evidence>
<evidence type="ECO:0000256" key="1">
    <source>
        <dbReference type="SAM" id="Phobius"/>
    </source>
</evidence>
<keyword evidence="1" id="KW-0812">Transmembrane</keyword>
<comment type="caution">
    <text evidence="2">The sequence shown here is derived from an EMBL/GenBank/DDBJ whole genome shotgun (WGS) entry which is preliminary data.</text>
</comment>
<reference evidence="2 3" key="1">
    <citation type="submission" date="2019-12" db="EMBL/GenBank/DDBJ databases">
        <title>Genomic-based taxomic classification of the family Erythrobacteraceae.</title>
        <authorList>
            <person name="Xu L."/>
        </authorList>
    </citation>
    <scope>NUCLEOTIDE SEQUENCE [LARGE SCALE GENOMIC DNA]</scope>
    <source>
        <strain evidence="2 3">LMG 29519</strain>
    </source>
</reference>
<feature type="transmembrane region" description="Helical" evidence="1">
    <location>
        <begin position="6"/>
        <end position="33"/>
    </location>
</feature>
<keyword evidence="3" id="KW-1185">Reference proteome</keyword>
<accession>A0A6I4U5M9</accession>
<feature type="transmembrane region" description="Helical" evidence="1">
    <location>
        <begin position="40"/>
        <end position="63"/>
    </location>
</feature>
<organism evidence="2 3">
    <name type="scientific">Alteriqipengyuania halimionae</name>
    <dbReference type="NCBI Taxonomy" id="1926630"/>
    <lineage>
        <taxon>Bacteria</taxon>
        <taxon>Pseudomonadati</taxon>
        <taxon>Pseudomonadota</taxon>
        <taxon>Alphaproteobacteria</taxon>
        <taxon>Sphingomonadales</taxon>
        <taxon>Erythrobacteraceae</taxon>
        <taxon>Alteriqipengyuania</taxon>
    </lineage>
</organism>
<protein>
    <submittedName>
        <fullName evidence="2">Uncharacterized protein</fullName>
    </submittedName>
</protein>